<dbReference type="Proteomes" id="UP000248326">
    <property type="component" value="Unassembled WGS sequence"/>
</dbReference>
<dbReference type="InterPro" id="IPR004821">
    <property type="entry name" value="Cyt_trans-like"/>
</dbReference>
<evidence type="ECO:0000259" key="3">
    <source>
        <dbReference type="Pfam" id="PF01467"/>
    </source>
</evidence>
<dbReference type="OrthoDB" id="9786141at2"/>
<evidence type="ECO:0000256" key="1">
    <source>
        <dbReference type="ARBA" id="ARBA00022679"/>
    </source>
</evidence>
<evidence type="ECO:0000313" key="4">
    <source>
        <dbReference type="EMBL" id="PYE53416.1"/>
    </source>
</evidence>
<dbReference type="RefSeq" id="WP_110887196.1">
    <property type="nucleotide sequence ID" value="NZ_QJSX01000009.1"/>
</dbReference>
<dbReference type="InterPro" id="IPR014729">
    <property type="entry name" value="Rossmann-like_a/b/a_fold"/>
</dbReference>
<sequence length="321" mass="36412">MTSAFSHGVFVGRFQPPHTTHLAVMLEALARVDVLVIVLGSTRSARTPKNPFTDEERREMIAVALDYAGVPRERFVFGGVRDLYDMRLWARAVREEVARRALGATRVALIGHEKDASSTYLREFPDWPYLPTRVKSDLSATRVRRALFDLDFGTIERLVPPPVATFLKVFSEQSAFAELRDDDAFVRRWHAAFVNAPVPPTFLSVHALVRRGDRVWLKRRDERPNSGLWTLPGGRLFERLGAEASLRRYLNVDVDVSLCRIFDHPDRSLLGREVMLAYEVDAEPTNGGEWWNLSDALAAPESFYADHHRALEVLTNTSRGT</sequence>
<dbReference type="Gene3D" id="3.90.79.10">
    <property type="entry name" value="Nucleoside Triphosphate Pyrophosphohydrolase"/>
    <property type="match status" value="1"/>
</dbReference>
<gene>
    <name evidence="4" type="ORF">DES52_109193</name>
</gene>
<proteinExistence type="predicted"/>
<dbReference type="GO" id="GO:0016787">
    <property type="term" value="F:hydrolase activity"/>
    <property type="evidence" value="ECO:0007669"/>
    <property type="project" value="UniProtKB-KW"/>
</dbReference>
<dbReference type="EMBL" id="QJSX01000009">
    <property type="protein sequence ID" value="PYE53416.1"/>
    <property type="molecule type" value="Genomic_DNA"/>
</dbReference>
<keyword evidence="1 4" id="KW-0808">Transferase</keyword>
<dbReference type="NCBIfam" id="TIGR00125">
    <property type="entry name" value="cyt_tran_rel"/>
    <property type="match status" value="1"/>
</dbReference>
<protein>
    <submittedName>
        <fullName evidence="4">Bifunctional NMN adenylyltransferase/nudix hydrolase</fullName>
    </submittedName>
</protein>
<evidence type="ECO:0000313" key="5">
    <source>
        <dbReference type="Proteomes" id="UP000248326"/>
    </source>
</evidence>
<dbReference type="PANTHER" id="PTHR21342:SF0">
    <property type="entry name" value="BIFUNCTIONAL NMN ADENYLYLTRANSFERASE_NUDIX HYDROLASE"/>
    <property type="match status" value="1"/>
</dbReference>
<keyword evidence="2 4" id="KW-0548">Nucleotidyltransferase</keyword>
<evidence type="ECO:0000256" key="2">
    <source>
        <dbReference type="ARBA" id="ARBA00022695"/>
    </source>
</evidence>
<dbReference type="PANTHER" id="PTHR21342">
    <property type="entry name" value="PHOSPHOPANTETHEINE ADENYLYLTRANSFERASE"/>
    <property type="match status" value="1"/>
</dbReference>
<dbReference type="GO" id="GO:0016779">
    <property type="term" value="F:nucleotidyltransferase activity"/>
    <property type="evidence" value="ECO:0007669"/>
    <property type="project" value="UniProtKB-KW"/>
</dbReference>
<dbReference type="SUPFAM" id="SSF52374">
    <property type="entry name" value="Nucleotidylyl transferase"/>
    <property type="match status" value="1"/>
</dbReference>
<organism evidence="4 5">
    <name type="scientific">Deinococcus yavapaiensis KR-236</name>
    <dbReference type="NCBI Taxonomy" id="694435"/>
    <lineage>
        <taxon>Bacteria</taxon>
        <taxon>Thermotogati</taxon>
        <taxon>Deinococcota</taxon>
        <taxon>Deinococci</taxon>
        <taxon>Deinococcales</taxon>
        <taxon>Deinococcaceae</taxon>
        <taxon>Deinococcus</taxon>
    </lineage>
</organism>
<keyword evidence="5" id="KW-1185">Reference proteome</keyword>
<reference evidence="4 5" key="1">
    <citation type="submission" date="2018-06" db="EMBL/GenBank/DDBJ databases">
        <title>Genomic Encyclopedia of Type Strains, Phase IV (KMG-IV): sequencing the most valuable type-strain genomes for metagenomic binning, comparative biology and taxonomic classification.</title>
        <authorList>
            <person name="Goeker M."/>
        </authorList>
    </citation>
    <scope>NUCLEOTIDE SEQUENCE [LARGE SCALE GENOMIC DNA]</scope>
    <source>
        <strain evidence="4 5">DSM 18048</strain>
    </source>
</reference>
<dbReference type="AlphaFoldDB" id="A0A318S4R5"/>
<accession>A0A318S4R5</accession>
<comment type="caution">
    <text evidence="4">The sequence shown here is derived from an EMBL/GenBank/DDBJ whole genome shotgun (WGS) entry which is preliminary data.</text>
</comment>
<keyword evidence="4" id="KW-0378">Hydrolase</keyword>
<feature type="domain" description="Cytidyltransferase-like" evidence="3">
    <location>
        <begin position="9"/>
        <end position="68"/>
    </location>
</feature>
<dbReference type="Pfam" id="PF01467">
    <property type="entry name" value="CTP_transf_like"/>
    <property type="match status" value="1"/>
</dbReference>
<name>A0A318S4R5_9DEIO</name>
<dbReference type="SUPFAM" id="SSF55811">
    <property type="entry name" value="Nudix"/>
    <property type="match status" value="1"/>
</dbReference>
<dbReference type="Gene3D" id="3.40.50.620">
    <property type="entry name" value="HUPs"/>
    <property type="match status" value="1"/>
</dbReference>
<dbReference type="InterPro" id="IPR015797">
    <property type="entry name" value="NUDIX_hydrolase-like_dom_sf"/>
</dbReference>